<comment type="similarity">
    <text evidence="2">Belongs to the syntaxin family.</text>
</comment>
<proteinExistence type="inferred from homology"/>
<gene>
    <name evidence="12" type="ORF">CU097_001752</name>
</gene>
<dbReference type="OrthoDB" id="10251371at2759"/>
<dbReference type="GO" id="GO:0048278">
    <property type="term" value="P:vesicle docking"/>
    <property type="evidence" value="ECO:0007669"/>
    <property type="project" value="TreeGrafter"/>
</dbReference>
<comment type="caution">
    <text evidence="12">The sequence shown here is derived from an EMBL/GenBank/DDBJ whole genome shotgun (WGS) entry which is preliminary data.</text>
</comment>
<dbReference type="GO" id="GO:0006906">
    <property type="term" value="P:vesicle fusion"/>
    <property type="evidence" value="ECO:0007669"/>
    <property type="project" value="TreeGrafter"/>
</dbReference>
<reference evidence="12 13" key="1">
    <citation type="journal article" date="2018" name="G3 (Bethesda)">
        <title>Phylogenetic and Phylogenomic Definition of Rhizopus Species.</title>
        <authorList>
            <person name="Gryganskyi A.P."/>
            <person name="Golan J."/>
            <person name="Dolatabadi S."/>
            <person name="Mondo S."/>
            <person name="Robb S."/>
            <person name="Idnurm A."/>
            <person name="Muszewska A."/>
            <person name="Steczkiewicz K."/>
            <person name="Masonjones S."/>
            <person name="Liao H.L."/>
            <person name="Gajdeczka M.T."/>
            <person name="Anike F."/>
            <person name="Vuek A."/>
            <person name="Anishchenko I.M."/>
            <person name="Voigt K."/>
            <person name="de Hoog G.S."/>
            <person name="Smith M.E."/>
            <person name="Heitman J."/>
            <person name="Vilgalys R."/>
            <person name="Stajich J.E."/>
        </authorList>
    </citation>
    <scope>NUCLEOTIDE SEQUENCE [LARGE SCALE GENOMIC DNA]</scope>
    <source>
        <strain evidence="12 13">CBS 357.93</strain>
    </source>
</reference>
<dbReference type="GO" id="GO:0005484">
    <property type="term" value="F:SNAP receptor activity"/>
    <property type="evidence" value="ECO:0007669"/>
    <property type="project" value="TreeGrafter"/>
</dbReference>
<name>A0A367K3L1_RHIAZ</name>
<feature type="transmembrane region" description="Helical" evidence="10">
    <location>
        <begin position="54"/>
        <end position="79"/>
    </location>
</feature>
<dbReference type="CDD" id="cd15845">
    <property type="entry name" value="SNARE_syntaxin16"/>
    <property type="match status" value="1"/>
</dbReference>
<evidence type="ECO:0000256" key="10">
    <source>
        <dbReference type="SAM" id="Phobius"/>
    </source>
</evidence>
<dbReference type="InterPro" id="IPR045242">
    <property type="entry name" value="Syntaxin"/>
</dbReference>
<dbReference type="SUPFAM" id="SSF47661">
    <property type="entry name" value="t-snare proteins"/>
    <property type="match status" value="1"/>
</dbReference>
<protein>
    <recommendedName>
        <fullName evidence="11">t-SNARE coiled-coil homology domain-containing protein</fullName>
    </recommendedName>
</protein>
<keyword evidence="3" id="KW-0813">Transport</keyword>
<keyword evidence="5" id="KW-0653">Protein transport</keyword>
<evidence type="ECO:0000256" key="8">
    <source>
        <dbReference type="ARBA" id="ARBA00023054"/>
    </source>
</evidence>
<comment type="subcellular location">
    <subcellularLocation>
        <location evidence="1">Golgi apparatus membrane</location>
        <topology evidence="1">Single-pass type IV membrane protein</topology>
    </subcellularLocation>
</comment>
<evidence type="ECO:0000256" key="2">
    <source>
        <dbReference type="ARBA" id="ARBA00009063"/>
    </source>
</evidence>
<evidence type="ECO:0000256" key="4">
    <source>
        <dbReference type="ARBA" id="ARBA00022692"/>
    </source>
</evidence>
<dbReference type="GO" id="GO:0000149">
    <property type="term" value="F:SNARE binding"/>
    <property type="evidence" value="ECO:0007669"/>
    <property type="project" value="TreeGrafter"/>
</dbReference>
<dbReference type="STRING" id="86630.A0A367K3L1"/>
<keyword evidence="7" id="KW-0333">Golgi apparatus</keyword>
<feature type="transmembrane region" description="Helical" evidence="10">
    <location>
        <begin position="86"/>
        <end position="109"/>
    </location>
</feature>
<dbReference type="Gene3D" id="1.20.58.70">
    <property type="match status" value="1"/>
</dbReference>
<keyword evidence="8" id="KW-0175">Coiled coil</keyword>
<dbReference type="EMBL" id="PJQL01000338">
    <property type="protein sequence ID" value="RCH96767.1"/>
    <property type="molecule type" value="Genomic_DNA"/>
</dbReference>
<evidence type="ECO:0000313" key="12">
    <source>
        <dbReference type="EMBL" id="RCH96767.1"/>
    </source>
</evidence>
<dbReference type="AlphaFoldDB" id="A0A367K3L1"/>
<evidence type="ECO:0000256" key="5">
    <source>
        <dbReference type="ARBA" id="ARBA00022927"/>
    </source>
</evidence>
<sequence length="503" mass="56351">MGLGLEKCCCFIPLRLGTLFIAIWFFVVYLLYSATGFVGVNAVVYYSGQSAKPWYYMNLLFSVFICVGGLSGIIGSVFASRRFSKAFSIIVWINCILSFIIYLISLILMATNRQNMVDSCRVMGFVGVDNAQQTVAPVHLSNSPYYSPVKYPGLLTANAGNESQCSSLLQTFIILFGVLIFVVEIVQIYFAYVVGAYAKRLKNGARHHRLHAQQIKDFEESRYHMSTVNSYARAQSSAPHFSAGASETEGLIESSDHVIEMSVLPPQWTDIVEEIDEALDAIKDKSNVKKKKKARAIITRLKGMHRKHLLPGFDDRSSDEAAIEALTTEITNEFYRIKRDIQRIGVGKNASNQESVITRNIQTSLATKVQEVSSSFRKIQSSYLQKMQGQENKKVNILGSNLSNEAAELLLDEDAQIGFTESQLAVLESSEHNIDQREKEINQIAKSIHQLAEIFRDLQTLVLDQGTVLDRIDYNIEQTNIQVKEAVVQLDKLNIKVKPESVS</sequence>
<evidence type="ECO:0000256" key="1">
    <source>
        <dbReference type="ARBA" id="ARBA00004409"/>
    </source>
</evidence>
<dbReference type="PROSITE" id="PS50192">
    <property type="entry name" value="T_SNARE"/>
    <property type="match status" value="1"/>
</dbReference>
<feature type="transmembrane region" description="Helical" evidence="10">
    <location>
        <begin position="12"/>
        <end position="34"/>
    </location>
</feature>
<evidence type="ECO:0000256" key="6">
    <source>
        <dbReference type="ARBA" id="ARBA00022989"/>
    </source>
</evidence>
<dbReference type="GO" id="GO:0031201">
    <property type="term" value="C:SNARE complex"/>
    <property type="evidence" value="ECO:0007669"/>
    <property type="project" value="TreeGrafter"/>
</dbReference>
<keyword evidence="6 10" id="KW-1133">Transmembrane helix</keyword>
<dbReference type="SMART" id="SM00397">
    <property type="entry name" value="t_SNARE"/>
    <property type="match status" value="1"/>
</dbReference>
<dbReference type="InterPro" id="IPR010989">
    <property type="entry name" value="SNARE"/>
</dbReference>
<accession>A0A367K3L1</accession>
<evidence type="ECO:0000256" key="3">
    <source>
        <dbReference type="ARBA" id="ARBA00022448"/>
    </source>
</evidence>
<evidence type="ECO:0000256" key="7">
    <source>
        <dbReference type="ARBA" id="ARBA00023034"/>
    </source>
</evidence>
<keyword evidence="13" id="KW-1185">Reference proteome</keyword>
<evidence type="ECO:0000259" key="11">
    <source>
        <dbReference type="PROSITE" id="PS50192"/>
    </source>
</evidence>
<dbReference type="InterPro" id="IPR000727">
    <property type="entry name" value="T_SNARE_dom"/>
</dbReference>
<dbReference type="GO" id="GO:0006886">
    <property type="term" value="P:intracellular protein transport"/>
    <property type="evidence" value="ECO:0007669"/>
    <property type="project" value="TreeGrafter"/>
</dbReference>
<evidence type="ECO:0000313" key="13">
    <source>
        <dbReference type="Proteomes" id="UP000252139"/>
    </source>
</evidence>
<evidence type="ECO:0000256" key="9">
    <source>
        <dbReference type="ARBA" id="ARBA00023136"/>
    </source>
</evidence>
<keyword evidence="9 10" id="KW-0472">Membrane</keyword>
<dbReference type="Proteomes" id="UP000252139">
    <property type="component" value="Unassembled WGS sequence"/>
</dbReference>
<feature type="transmembrane region" description="Helical" evidence="10">
    <location>
        <begin position="172"/>
        <end position="198"/>
    </location>
</feature>
<dbReference type="GO" id="GO:0000139">
    <property type="term" value="C:Golgi membrane"/>
    <property type="evidence" value="ECO:0007669"/>
    <property type="project" value="UniProtKB-SubCell"/>
</dbReference>
<feature type="domain" description="T-SNARE coiled-coil homology" evidence="11">
    <location>
        <begin position="431"/>
        <end position="493"/>
    </location>
</feature>
<dbReference type="PANTHER" id="PTHR19957">
    <property type="entry name" value="SYNTAXIN"/>
    <property type="match status" value="1"/>
</dbReference>
<dbReference type="PANTHER" id="PTHR19957:SF83">
    <property type="entry name" value="SYNTAXIN-16"/>
    <property type="match status" value="1"/>
</dbReference>
<organism evidence="12 13">
    <name type="scientific">Rhizopus azygosporus</name>
    <name type="common">Rhizopus microsporus var. azygosporus</name>
    <dbReference type="NCBI Taxonomy" id="86630"/>
    <lineage>
        <taxon>Eukaryota</taxon>
        <taxon>Fungi</taxon>
        <taxon>Fungi incertae sedis</taxon>
        <taxon>Mucoromycota</taxon>
        <taxon>Mucoromycotina</taxon>
        <taxon>Mucoromycetes</taxon>
        <taxon>Mucorales</taxon>
        <taxon>Mucorineae</taxon>
        <taxon>Rhizopodaceae</taxon>
        <taxon>Rhizopus</taxon>
    </lineage>
</organism>
<keyword evidence="4 10" id="KW-0812">Transmembrane</keyword>